<dbReference type="PROSITE" id="PS50995">
    <property type="entry name" value="HTH_MARR_2"/>
    <property type="match status" value="1"/>
</dbReference>
<proteinExistence type="predicted"/>
<dbReference type="Gene3D" id="1.10.10.10">
    <property type="entry name" value="Winged helix-like DNA-binding domain superfamily/Winged helix DNA-binding domain"/>
    <property type="match status" value="1"/>
</dbReference>
<dbReference type="PANTHER" id="PTHR33164">
    <property type="entry name" value="TRANSCRIPTIONAL REGULATOR, MARR FAMILY"/>
    <property type="match status" value="1"/>
</dbReference>
<sequence length="144" mass="16977">MTWGLLTNLWRLSRGLREEITPYLERLGLAPTDPWLLAEIERHHYPTEAVRAMQMPAPTISQMLKRLEQAGLVVRSLDPTDLRRYHFELTQDGQKVLEESRQHMLKALERRLERLSPTQRQQFAEWLEILAQDEISTPKDKHPS</sequence>
<reference evidence="2" key="1">
    <citation type="journal article" date="2020" name="mSystems">
        <title>Genome- and Community-Level Interaction Insights into Carbon Utilization and Element Cycling Functions of Hydrothermarchaeota in Hydrothermal Sediment.</title>
        <authorList>
            <person name="Zhou Z."/>
            <person name="Liu Y."/>
            <person name="Xu W."/>
            <person name="Pan J."/>
            <person name="Luo Z.H."/>
            <person name="Li M."/>
        </authorList>
    </citation>
    <scope>NUCLEOTIDE SEQUENCE [LARGE SCALE GENOMIC DNA]</scope>
    <source>
        <strain evidence="2">SpSt-524</strain>
    </source>
</reference>
<comment type="caution">
    <text evidence="2">The sequence shown here is derived from an EMBL/GenBank/DDBJ whole genome shotgun (WGS) entry which is preliminary data.</text>
</comment>
<dbReference type="SMART" id="SM00347">
    <property type="entry name" value="HTH_MARR"/>
    <property type="match status" value="1"/>
</dbReference>
<name>A0A7C3HVJ8_MEIRU</name>
<dbReference type="InterPro" id="IPR039422">
    <property type="entry name" value="MarR/SlyA-like"/>
</dbReference>
<organism evidence="2">
    <name type="scientific">Meiothermus ruber</name>
    <dbReference type="NCBI Taxonomy" id="277"/>
    <lineage>
        <taxon>Bacteria</taxon>
        <taxon>Thermotogati</taxon>
        <taxon>Deinococcota</taxon>
        <taxon>Deinococci</taxon>
        <taxon>Thermales</taxon>
        <taxon>Thermaceae</taxon>
        <taxon>Meiothermus</taxon>
    </lineage>
</organism>
<dbReference type="Pfam" id="PF12802">
    <property type="entry name" value="MarR_2"/>
    <property type="match status" value="1"/>
</dbReference>
<dbReference type="PANTHER" id="PTHR33164:SF43">
    <property type="entry name" value="HTH-TYPE TRANSCRIPTIONAL REPRESSOR YETL"/>
    <property type="match status" value="1"/>
</dbReference>
<dbReference type="InterPro" id="IPR036388">
    <property type="entry name" value="WH-like_DNA-bd_sf"/>
</dbReference>
<evidence type="ECO:0000259" key="1">
    <source>
        <dbReference type="PROSITE" id="PS50995"/>
    </source>
</evidence>
<dbReference type="GO" id="GO:0003700">
    <property type="term" value="F:DNA-binding transcription factor activity"/>
    <property type="evidence" value="ECO:0007669"/>
    <property type="project" value="InterPro"/>
</dbReference>
<dbReference type="InterPro" id="IPR036390">
    <property type="entry name" value="WH_DNA-bd_sf"/>
</dbReference>
<feature type="domain" description="HTH marR-type" evidence="1">
    <location>
        <begin position="2"/>
        <end position="132"/>
    </location>
</feature>
<dbReference type="EMBL" id="DSWI01000026">
    <property type="protein sequence ID" value="HFG21339.1"/>
    <property type="molecule type" value="Genomic_DNA"/>
</dbReference>
<dbReference type="RefSeq" id="WP_409657525.1">
    <property type="nucleotide sequence ID" value="NZ_JBKBUW010000045.1"/>
</dbReference>
<accession>A0A7C3HVJ8</accession>
<dbReference type="GO" id="GO:0006950">
    <property type="term" value="P:response to stress"/>
    <property type="evidence" value="ECO:0007669"/>
    <property type="project" value="TreeGrafter"/>
</dbReference>
<dbReference type="InterPro" id="IPR000835">
    <property type="entry name" value="HTH_MarR-typ"/>
</dbReference>
<dbReference type="SUPFAM" id="SSF46785">
    <property type="entry name" value="Winged helix' DNA-binding domain"/>
    <property type="match status" value="1"/>
</dbReference>
<dbReference type="AlphaFoldDB" id="A0A7C3HVJ8"/>
<gene>
    <name evidence="2" type="ORF">ENS82_11645</name>
</gene>
<evidence type="ECO:0000313" key="2">
    <source>
        <dbReference type="EMBL" id="HFG21339.1"/>
    </source>
</evidence>
<protein>
    <submittedName>
        <fullName evidence="2">MarR family transcriptional regulator</fullName>
    </submittedName>
</protein>